<dbReference type="PROSITE" id="PS51900">
    <property type="entry name" value="CB"/>
    <property type="match status" value="1"/>
</dbReference>
<organism evidence="8 9">
    <name type="scientific">Micropruina glycogenica</name>
    <dbReference type="NCBI Taxonomy" id="75385"/>
    <lineage>
        <taxon>Bacteria</taxon>
        <taxon>Bacillati</taxon>
        <taxon>Actinomycetota</taxon>
        <taxon>Actinomycetes</taxon>
        <taxon>Propionibacteriales</taxon>
        <taxon>Nocardioidaceae</taxon>
        <taxon>Micropruina</taxon>
    </lineage>
</organism>
<evidence type="ECO:0000256" key="4">
    <source>
        <dbReference type="ARBA" id="ARBA00023172"/>
    </source>
</evidence>
<keyword evidence="4" id="KW-0233">DNA recombination</keyword>
<dbReference type="Gene3D" id="1.10.150.130">
    <property type="match status" value="1"/>
</dbReference>
<dbReference type="Gene3D" id="1.10.443.10">
    <property type="entry name" value="Intergrase catalytic core"/>
    <property type="match status" value="1"/>
</dbReference>
<dbReference type="PANTHER" id="PTHR30349:SF41">
    <property type="entry name" value="INTEGRASE_RECOMBINASE PROTEIN MJ0367-RELATED"/>
    <property type="match status" value="1"/>
</dbReference>
<feature type="domain" description="Tyr recombinase" evidence="6">
    <location>
        <begin position="172"/>
        <end position="389"/>
    </location>
</feature>
<proteinExistence type="inferred from homology"/>
<evidence type="ECO:0000259" key="7">
    <source>
        <dbReference type="PROSITE" id="PS51900"/>
    </source>
</evidence>
<protein>
    <submittedName>
        <fullName evidence="8">Transposase</fullName>
    </submittedName>
</protein>
<keyword evidence="9" id="KW-1185">Reference proteome</keyword>
<evidence type="ECO:0000313" key="8">
    <source>
        <dbReference type="EMBL" id="SPD88010.1"/>
    </source>
</evidence>
<evidence type="ECO:0000256" key="1">
    <source>
        <dbReference type="ARBA" id="ARBA00008857"/>
    </source>
</evidence>
<dbReference type="SUPFAM" id="SSF56349">
    <property type="entry name" value="DNA breaking-rejoining enzymes"/>
    <property type="match status" value="1"/>
</dbReference>
<dbReference type="InterPro" id="IPR004107">
    <property type="entry name" value="Integrase_SAM-like_N"/>
</dbReference>
<dbReference type="Pfam" id="PF02899">
    <property type="entry name" value="Phage_int_SAM_1"/>
    <property type="match status" value="1"/>
</dbReference>
<name>A0A2N9JIY4_9ACTN</name>
<feature type="domain" description="Core-binding (CB)" evidence="7">
    <location>
        <begin position="26"/>
        <end position="123"/>
    </location>
</feature>
<comment type="similarity">
    <text evidence="1">Belongs to the 'phage' integrase family.</text>
</comment>
<dbReference type="InterPro" id="IPR013762">
    <property type="entry name" value="Integrase-like_cat_sf"/>
</dbReference>
<dbReference type="AlphaFoldDB" id="A0A2N9JIY4"/>
<dbReference type="KEGG" id="mgg:MPLG2_2980"/>
<dbReference type="GO" id="GO:0003677">
    <property type="term" value="F:DNA binding"/>
    <property type="evidence" value="ECO:0007669"/>
    <property type="project" value="UniProtKB-UniRule"/>
</dbReference>
<evidence type="ECO:0000259" key="6">
    <source>
        <dbReference type="PROSITE" id="PS51898"/>
    </source>
</evidence>
<evidence type="ECO:0000256" key="3">
    <source>
        <dbReference type="ARBA" id="ARBA00023125"/>
    </source>
</evidence>
<dbReference type="InterPro" id="IPR010998">
    <property type="entry name" value="Integrase_recombinase_N"/>
</dbReference>
<dbReference type="InterPro" id="IPR050090">
    <property type="entry name" value="Tyrosine_recombinase_XerCD"/>
</dbReference>
<dbReference type="Proteomes" id="UP000238164">
    <property type="component" value="Chromosome 1"/>
</dbReference>
<gene>
    <name evidence="8" type="ORF">MPLG2_2980</name>
</gene>
<dbReference type="EMBL" id="LT985188">
    <property type="protein sequence ID" value="SPD88010.1"/>
    <property type="molecule type" value="Genomic_DNA"/>
</dbReference>
<dbReference type="PANTHER" id="PTHR30349">
    <property type="entry name" value="PHAGE INTEGRASE-RELATED"/>
    <property type="match status" value="1"/>
</dbReference>
<keyword evidence="2" id="KW-0229">DNA integration</keyword>
<dbReference type="InterPro" id="IPR002104">
    <property type="entry name" value="Integrase_catalytic"/>
</dbReference>
<dbReference type="InterPro" id="IPR011010">
    <property type="entry name" value="DNA_brk_join_enz"/>
</dbReference>
<reference evidence="8 9" key="1">
    <citation type="submission" date="2018-02" db="EMBL/GenBank/DDBJ databases">
        <authorList>
            <person name="Cohen D.B."/>
            <person name="Kent A.D."/>
        </authorList>
    </citation>
    <scope>NUCLEOTIDE SEQUENCE [LARGE SCALE GENOMIC DNA]</scope>
    <source>
        <strain evidence="8">1</strain>
    </source>
</reference>
<accession>A0A2N9JIY4</accession>
<dbReference type="InterPro" id="IPR044068">
    <property type="entry name" value="CB"/>
</dbReference>
<dbReference type="PROSITE" id="PS51898">
    <property type="entry name" value="TYR_RECOMBINASE"/>
    <property type="match status" value="1"/>
</dbReference>
<evidence type="ECO:0000256" key="2">
    <source>
        <dbReference type="ARBA" id="ARBA00022908"/>
    </source>
</evidence>
<dbReference type="GO" id="GO:0006310">
    <property type="term" value="P:DNA recombination"/>
    <property type="evidence" value="ECO:0007669"/>
    <property type="project" value="UniProtKB-KW"/>
</dbReference>
<dbReference type="Pfam" id="PF00589">
    <property type="entry name" value="Phage_integrase"/>
    <property type="match status" value="1"/>
</dbReference>
<evidence type="ECO:0000256" key="5">
    <source>
        <dbReference type="PROSITE-ProRule" id="PRU01248"/>
    </source>
</evidence>
<keyword evidence="3 5" id="KW-0238">DNA-binding</keyword>
<sequence length="406" mass="44748">MAGLAASVRPLLIGGERSWTVTDTAGLPIVPAERYLAFLRSDDRSPNTVRSYARGLAEWWTVLEASGVAWDGLTRTVFGDFLAYLRTGDLPGVDRIGPVPQRLAPASVANRAAAVLAFYTWAAAALNITQPRQMLYQRSTRRHHSYLPMLTGVVPATDRPAPVFRLRVPNKSRTPLLTPGQVRTILDGCAILDPAGDGWRPNLAGLRDRFLFALLAESGMRLGEALSLRHCDIHIGAGGTPWVEVVPRQDHPHGVRNKSSRGRDIYIGADLEGLYSAYVWELIDAGIDVQVADVANHFVFVNVGGQPLFAPMRAKSVYARVRALTRDHRAALPPDWTPHWLRHTHATALLLAGRPVHVVMRRLGHLDVQTTLSTYGWVTEDAEMRALANWKSYVAGWKGIHDDQPA</sequence>
<dbReference type="GO" id="GO:0015074">
    <property type="term" value="P:DNA integration"/>
    <property type="evidence" value="ECO:0007669"/>
    <property type="project" value="UniProtKB-KW"/>
</dbReference>
<evidence type="ECO:0000313" key="9">
    <source>
        <dbReference type="Proteomes" id="UP000238164"/>
    </source>
</evidence>